<dbReference type="SUPFAM" id="SSF47240">
    <property type="entry name" value="Ferritin-like"/>
    <property type="match status" value="1"/>
</dbReference>
<organism evidence="6 7">
    <name type="scientific">Desulfotruncus arcticus DSM 17038</name>
    <dbReference type="NCBI Taxonomy" id="1121424"/>
    <lineage>
        <taxon>Bacteria</taxon>
        <taxon>Bacillati</taxon>
        <taxon>Bacillota</taxon>
        <taxon>Clostridia</taxon>
        <taxon>Eubacteriales</taxon>
        <taxon>Desulfallaceae</taxon>
        <taxon>Desulfotruncus</taxon>
    </lineage>
</organism>
<dbReference type="OrthoDB" id="9799749at2"/>
<evidence type="ECO:0000313" key="6">
    <source>
        <dbReference type="EMBL" id="SFF99015.1"/>
    </source>
</evidence>
<feature type="domain" description="Ferritin-like diiron" evidence="5">
    <location>
        <begin position="1"/>
        <end position="129"/>
    </location>
</feature>
<dbReference type="GO" id="GO:0005506">
    <property type="term" value="F:iron ion binding"/>
    <property type="evidence" value="ECO:0007669"/>
    <property type="project" value="InterPro"/>
</dbReference>
<dbReference type="SUPFAM" id="SSF57802">
    <property type="entry name" value="Rubredoxin-like"/>
    <property type="match status" value="1"/>
</dbReference>
<keyword evidence="7" id="KW-1185">Reference proteome</keyword>
<dbReference type="InterPro" id="IPR024934">
    <property type="entry name" value="Rubredoxin-like_dom"/>
</dbReference>
<evidence type="ECO:0000256" key="1">
    <source>
        <dbReference type="ARBA" id="ARBA00001965"/>
    </source>
</evidence>
<dbReference type="PROSITE" id="PS50905">
    <property type="entry name" value="FERRITIN_LIKE"/>
    <property type="match status" value="1"/>
</dbReference>
<dbReference type="PANTHER" id="PTHR33746">
    <property type="entry name" value="RUBRERYTHRIN"/>
    <property type="match status" value="1"/>
</dbReference>
<feature type="domain" description="Rubredoxin-like" evidence="4">
    <location>
        <begin position="134"/>
        <end position="167"/>
    </location>
</feature>
<dbReference type="STRING" id="341036.SAMN05660649_00370"/>
<evidence type="ECO:0000259" key="5">
    <source>
        <dbReference type="PROSITE" id="PS50905"/>
    </source>
</evidence>
<dbReference type="Gene3D" id="1.20.1260.10">
    <property type="match status" value="1"/>
</dbReference>
<gene>
    <name evidence="6" type="ORF">SAMN05660649_00370</name>
</gene>
<proteinExistence type="predicted"/>
<dbReference type="Pfam" id="PF21349">
    <property type="entry name" value="RUBY_RBDX"/>
    <property type="match status" value="1"/>
</dbReference>
<sequence length="167" mass="18250">MSKKTMDNLMASFAGESQANRKYLAFAQKAEKEGNEKIARLFRTIAEAETIHALKHLQTAGKVGTTIDNLKAAIEGETYEFDIMYPDFIATAQEEGEKAAAKSFDLANEAEKVHAELYKKALAALEAGGDMPAESFYLCPVCGYVAVDHAPERCPICNAPASSFKKY</sequence>
<dbReference type="InterPro" id="IPR003251">
    <property type="entry name" value="Rr_diiron-bd_dom"/>
</dbReference>
<dbReference type="InterPro" id="IPR048574">
    <property type="entry name" value="RUBY_RBDX"/>
</dbReference>
<reference evidence="7" key="1">
    <citation type="submission" date="2016-10" db="EMBL/GenBank/DDBJ databases">
        <authorList>
            <person name="Varghese N."/>
            <person name="Submissions S."/>
        </authorList>
    </citation>
    <scope>NUCLEOTIDE SEQUENCE [LARGE SCALE GENOMIC DNA]</scope>
    <source>
        <strain evidence="7">DSM 17038</strain>
    </source>
</reference>
<dbReference type="InterPro" id="IPR012347">
    <property type="entry name" value="Ferritin-like"/>
</dbReference>
<dbReference type="InterPro" id="IPR052753">
    <property type="entry name" value="Rbr2/Nigerythrin"/>
</dbReference>
<dbReference type="Proteomes" id="UP000199337">
    <property type="component" value="Unassembled WGS sequence"/>
</dbReference>
<dbReference type="Pfam" id="PF02915">
    <property type="entry name" value="Rubrerythrin"/>
    <property type="match status" value="1"/>
</dbReference>
<dbReference type="EMBL" id="FOOX01000001">
    <property type="protein sequence ID" value="SFF99015.1"/>
    <property type="molecule type" value="Genomic_DNA"/>
</dbReference>
<dbReference type="InterPro" id="IPR009078">
    <property type="entry name" value="Ferritin-like_SF"/>
</dbReference>
<dbReference type="AlphaFoldDB" id="A0A1I2N533"/>
<dbReference type="CDD" id="cd00729">
    <property type="entry name" value="rubredoxin_SM"/>
    <property type="match status" value="1"/>
</dbReference>
<evidence type="ECO:0000256" key="3">
    <source>
        <dbReference type="ARBA" id="ARBA00022982"/>
    </source>
</evidence>
<evidence type="ECO:0000259" key="4">
    <source>
        <dbReference type="PROSITE" id="PS50903"/>
    </source>
</evidence>
<keyword evidence="3" id="KW-0249">Electron transport</keyword>
<evidence type="ECO:0000313" key="7">
    <source>
        <dbReference type="Proteomes" id="UP000199337"/>
    </source>
</evidence>
<dbReference type="PROSITE" id="PS50903">
    <property type="entry name" value="RUBREDOXIN_LIKE"/>
    <property type="match status" value="1"/>
</dbReference>
<accession>A0A1I2N533</accession>
<dbReference type="CDD" id="cd01041">
    <property type="entry name" value="Rubrerythrin"/>
    <property type="match status" value="1"/>
</dbReference>
<dbReference type="GO" id="GO:0016491">
    <property type="term" value="F:oxidoreductase activity"/>
    <property type="evidence" value="ECO:0007669"/>
    <property type="project" value="InterPro"/>
</dbReference>
<keyword evidence="2" id="KW-0813">Transport</keyword>
<evidence type="ECO:0000256" key="2">
    <source>
        <dbReference type="ARBA" id="ARBA00022448"/>
    </source>
</evidence>
<comment type="cofactor">
    <cofactor evidence="1">
        <name>Fe(3+)</name>
        <dbReference type="ChEBI" id="CHEBI:29034"/>
    </cofactor>
</comment>
<dbReference type="Gene3D" id="2.20.28.10">
    <property type="match status" value="1"/>
</dbReference>
<dbReference type="PANTHER" id="PTHR33746:SF4">
    <property type="entry name" value="RUBRERYTHRIN"/>
    <property type="match status" value="1"/>
</dbReference>
<dbReference type="RefSeq" id="WP_092468125.1">
    <property type="nucleotide sequence ID" value="NZ_FOOX01000001.1"/>
</dbReference>
<dbReference type="InterPro" id="IPR009040">
    <property type="entry name" value="Ferritin-like_diiron"/>
</dbReference>
<name>A0A1I2N533_9FIRM</name>
<protein>
    <submittedName>
        <fullName evidence="6">Rubrerythrin</fullName>
    </submittedName>
</protein>